<evidence type="ECO:0000313" key="10">
    <source>
        <dbReference type="Proteomes" id="UP001595617"/>
    </source>
</evidence>
<dbReference type="Gene3D" id="3.40.50.2300">
    <property type="match status" value="1"/>
</dbReference>
<dbReference type="SMART" id="SM00448">
    <property type="entry name" value="REC"/>
    <property type="match status" value="1"/>
</dbReference>
<dbReference type="InterPro" id="IPR001789">
    <property type="entry name" value="Sig_transdc_resp-reg_receiver"/>
</dbReference>
<gene>
    <name evidence="9" type="ORF">ACFOOG_04175</name>
</gene>
<comment type="catalytic activity">
    <reaction evidence="3">
        <text>2 GTP = 3',3'-c-di-GMP + 2 diphosphate</text>
        <dbReference type="Rhea" id="RHEA:24898"/>
        <dbReference type="ChEBI" id="CHEBI:33019"/>
        <dbReference type="ChEBI" id="CHEBI:37565"/>
        <dbReference type="ChEBI" id="CHEBI:58805"/>
        <dbReference type="EC" id="2.7.7.65"/>
    </reaction>
</comment>
<protein>
    <recommendedName>
        <fullName evidence="1">diguanylate cyclase</fullName>
        <ecNumber evidence="1">2.7.7.65</ecNumber>
    </recommendedName>
</protein>
<dbReference type="Pfam" id="PF01627">
    <property type="entry name" value="Hpt"/>
    <property type="match status" value="1"/>
</dbReference>
<dbReference type="Proteomes" id="UP001595617">
    <property type="component" value="Unassembled WGS sequence"/>
</dbReference>
<dbReference type="NCBIfam" id="TIGR00254">
    <property type="entry name" value="GGDEF"/>
    <property type="match status" value="1"/>
</dbReference>
<proteinExistence type="predicted"/>
<reference evidence="10" key="1">
    <citation type="journal article" date="2019" name="Int. J. Syst. Evol. Microbiol.">
        <title>The Global Catalogue of Microorganisms (GCM) 10K type strain sequencing project: providing services to taxonomists for standard genome sequencing and annotation.</title>
        <authorList>
            <consortium name="The Broad Institute Genomics Platform"/>
            <consortium name="The Broad Institute Genome Sequencing Center for Infectious Disease"/>
            <person name="Wu L."/>
            <person name="Ma J."/>
        </authorList>
    </citation>
    <scope>NUCLEOTIDE SEQUENCE [LARGE SCALE GENOMIC DNA]</scope>
    <source>
        <strain evidence="10">IBRC 10765</strain>
    </source>
</reference>
<dbReference type="PROSITE" id="PS50887">
    <property type="entry name" value="GGDEF"/>
    <property type="match status" value="1"/>
</dbReference>
<dbReference type="Pfam" id="PF00990">
    <property type="entry name" value="GGDEF"/>
    <property type="match status" value="1"/>
</dbReference>
<dbReference type="InterPro" id="IPR043128">
    <property type="entry name" value="Rev_trsase/Diguanyl_cyclase"/>
</dbReference>
<evidence type="ECO:0000256" key="4">
    <source>
        <dbReference type="PROSITE-ProRule" id="PRU00110"/>
    </source>
</evidence>
<dbReference type="GO" id="GO:0052621">
    <property type="term" value="F:diguanylate cyclase activity"/>
    <property type="evidence" value="ECO:0007669"/>
    <property type="project" value="UniProtKB-EC"/>
</dbReference>
<evidence type="ECO:0000256" key="2">
    <source>
        <dbReference type="ARBA" id="ARBA00023012"/>
    </source>
</evidence>
<dbReference type="InterPro" id="IPR050469">
    <property type="entry name" value="Diguanylate_Cyclase"/>
</dbReference>
<name>A0ABV7ZV44_9GAMM</name>
<keyword evidence="10" id="KW-1185">Reference proteome</keyword>
<organism evidence="9 10">
    <name type="scientific">Saccharospirillum mangrovi</name>
    <dbReference type="NCBI Taxonomy" id="2161747"/>
    <lineage>
        <taxon>Bacteria</taxon>
        <taxon>Pseudomonadati</taxon>
        <taxon>Pseudomonadota</taxon>
        <taxon>Gammaproteobacteria</taxon>
        <taxon>Oceanospirillales</taxon>
        <taxon>Saccharospirillaceae</taxon>
        <taxon>Saccharospirillum</taxon>
    </lineage>
</organism>
<dbReference type="SUPFAM" id="SSF47226">
    <property type="entry name" value="Histidine-containing phosphotransfer domain, HPT domain"/>
    <property type="match status" value="1"/>
</dbReference>
<dbReference type="Gene3D" id="3.30.70.270">
    <property type="match status" value="1"/>
</dbReference>
<dbReference type="PROSITE" id="PS50110">
    <property type="entry name" value="RESPONSE_REGULATORY"/>
    <property type="match status" value="1"/>
</dbReference>
<feature type="domain" description="HPt" evidence="8">
    <location>
        <begin position="10"/>
        <end position="115"/>
    </location>
</feature>
<keyword evidence="9" id="KW-0548">Nucleotidyltransferase</keyword>
<dbReference type="SUPFAM" id="SSF52172">
    <property type="entry name" value="CheY-like"/>
    <property type="match status" value="1"/>
</dbReference>
<evidence type="ECO:0000259" key="8">
    <source>
        <dbReference type="PROSITE" id="PS50894"/>
    </source>
</evidence>
<evidence type="ECO:0000256" key="5">
    <source>
        <dbReference type="PROSITE-ProRule" id="PRU00169"/>
    </source>
</evidence>
<dbReference type="InterPro" id="IPR011006">
    <property type="entry name" value="CheY-like_superfamily"/>
</dbReference>
<dbReference type="SUPFAM" id="SSF55073">
    <property type="entry name" value="Nucleotide cyclase"/>
    <property type="match status" value="1"/>
</dbReference>
<sequence>MSDQKFDEILRQLMDDYLAKVRDQLLPDMKQQWDSLLSTWDTEQLRTLHRAAHTMTGTSGSYGLHDVSRLTRRIEQHLKHLLTGLDAQPSRIVVDEITQLLRELSAMVTNHISAVQSDVTDIMTNDSPTISQPQARELSDVRVGLLGDDTDTLAEICTDLCRFGFQARQIIDPDKRPEHDSLDVVVVSCTIRNWSHWRPLVRHCTVEGIPVLVSSDSEEPNFPWRLELIRSGALFLDPKDLQILLLVRRLYKLLKLDTERPVRAIMLDDDPALLKRFDVLFKQFGIEALLLDEPTEILHAVSEFTPDIFILDLHMPNVTGIEVAQILRPMELFQTTPIVFLSADESLDSKLAIVRNHADDLLSKTEQPRELLLQIVDRAMRGRRLRDLMAKDSLTGLLNHNHILDSANRRFMLAKRQSEPMVLVMLDLDRFKTVNDTHGHVTGDQVLLSLSMLLKTQLRQSDLIGRFGGEEFMLVLNNGKTDDLVAKINNVREMFSQIPFHGSHTDFTCTFSAGVAVVEDFARFEDMLLAADKALYAAKEGGRNRVVVSTERVDRGVQ</sequence>
<dbReference type="InterPro" id="IPR000160">
    <property type="entry name" value="GGDEF_dom"/>
</dbReference>
<evidence type="ECO:0000256" key="1">
    <source>
        <dbReference type="ARBA" id="ARBA00012528"/>
    </source>
</evidence>
<comment type="caution">
    <text evidence="9">The sequence shown here is derived from an EMBL/GenBank/DDBJ whole genome shotgun (WGS) entry which is preliminary data.</text>
</comment>
<dbReference type="PROSITE" id="PS50894">
    <property type="entry name" value="HPT"/>
    <property type="match status" value="1"/>
</dbReference>
<keyword evidence="9" id="KW-0808">Transferase</keyword>
<feature type="domain" description="GGDEF" evidence="7">
    <location>
        <begin position="419"/>
        <end position="551"/>
    </location>
</feature>
<dbReference type="InterPro" id="IPR029787">
    <property type="entry name" value="Nucleotide_cyclase"/>
</dbReference>
<dbReference type="PANTHER" id="PTHR45138:SF9">
    <property type="entry name" value="DIGUANYLATE CYCLASE DGCM-RELATED"/>
    <property type="match status" value="1"/>
</dbReference>
<dbReference type="CDD" id="cd01949">
    <property type="entry name" value="GGDEF"/>
    <property type="match status" value="1"/>
</dbReference>
<keyword evidence="2" id="KW-0902">Two-component regulatory system</keyword>
<dbReference type="EMBL" id="JBHRYR010000002">
    <property type="protein sequence ID" value="MFC3852025.1"/>
    <property type="molecule type" value="Genomic_DNA"/>
</dbReference>
<dbReference type="RefSeq" id="WP_380693691.1">
    <property type="nucleotide sequence ID" value="NZ_JBHRYR010000002.1"/>
</dbReference>
<evidence type="ECO:0000313" key="9">
    <source>
        <dbReference type="EMBL" id="MFC3852025.1"/>
    </source>
</evidence>
<feature type="modified residue" description="Phosphohistidine" evidence="4">
    <location>
        <position position="53"/>
    </location>
</feature>
<dbReference type="PANTHER" id="PTHR45138">
    <property type="entry name" value="REGULATORY COMPONENTS OF SENSORY TRANSDUCTION SYSTEM"/>
    <property type="match status" value="1"/>
</dbReference>
<evidence type="ECO:0000259" key="7">
    <source>
        <dbReference type="PROSITE" id="PS50887"/>
    </source>
</evidence>
<dbReference type="Pfam" id="PF00072">
    <property type="entry name" value="Response_reg"/>
    <property type="match status" value="1"/>
</dbReference>
<feature type="modified residue" description="4-aspartylphosphate" evidence="5">
    <location>
        <position position="312"/>
    </location>
</feature>
<dbReference type="InterPro" id="IPR036641">
    <property type="entry name" value="HPT_dom_sf"/>
</dbReference>
<accession>A0ABV7ZV44</accession>
<dbReference type="SMART" id="SM00267">
    <property type="entry name" value="GGDEF"/>
    <property type="match status" value="1"/>
</dbReference>
<dbReference type="InterPro" id="IPR008207">
    <property type="entry name" value="Sig_transdc_His_kin_Hpt_dom"/>
</dbReference>
<keyword evidence="5" id="KW-0597">Phosphoprotein</keyword>
<evidence type="ECO:0000259" key="6">
    <source>
        <dbReference type="PROSITE" id="PS50110"/>
    </source>
</evidence>
<dbReference type="Gene3D" id="1.20.120.160">
    <property type="entry name" value="HPT domain"/>
    <property type="match status" value="1"/>
</dbReference>
<dbReference type="CDD" id="cd00156">
    <property type="entry name" value="REC"/>
    <property type="match status" value="1"/>
</dbReference>
<evidence type="ECO:0000256" key="3">
    <source>
        <dbReference type="ARBA" id="ARBA00034247"/>
    </source>
</evidence>
<feature type="domain" description="Response regulatory" evidence="6">
    <location>
        <begin position="263"/>
        <end position="379"/>
    </location>
</feature>
<dbReference type="EC" id="2.7.7.65" evidence="1"/>